<dbReference type="FunCoup" id="G8ZPF7">
    <property type="interactions" value="138"/>
</dbReference>
<dbReference type="KEGG" id="tdl:TDEL_0B03720"/>
<dbReference type="GO" id="GO:0010142">
    <property type="term" value="P:farnesyl diphosphate biosynthetic process, mevalonate pathway"/>
    <property type="evidence" value="ECO:0007669"/>
    <property type="project" value="EnsemblFungi"/>
</dbReference>
<evidence type="ECO:0000256" key="13">
    <source>
        <dbReference type="PIRNR" id="PIRNR017288"/>
    </source>
</evidence>
<dbReference type="SUPFAM" id="SSF54211">
    <property type="entry name" value="Ribosomal protein S5 domain 2-like"/>
    <property type="match status" value="1"/>
</dbReference>
<keyword evidence="7 13" id="KW-0418">Kinase</keyword>
<comment type="pathway">
    <text evidence="1 13">Isoprenoid biosynthesis; isopentenyl diphosphate biosynthesis via mevalonate pathway; isopentenyl diphosphate from (R)-mevalonate: step 2/3.</text>
</comment>
<dbReference type="InterPro" id="IPR006204">
    <property type="entry name" value="GHMP_kinase_N_dom"/>
</dbReference>
<dbReference type="PANTHER" id="PTHR31814:SF2">
    <property type="entry name" value="PHOSPHOMEVALONATE KINASE"/>
    <property type="match status" value="1"/>
</dbReference>
<evidence type="ECO:0000256" key="7">
    <source>
        <dbReference type="ARBA" id="ARBA00022777"/>
    </source>
</evidence>
<evidence type="ECO:0000256" key="11">
    <source>
        <dbReference type="ARBA" id="ARBA00023221"/>
    </source>
</evidence>
<dbReference type="Pfam" id="PF00288">
    <property type="entry name" value="GHMP_kinases_N"/>
    <property type="match status" value="1"/>
</dbReference>
<proteinExistence type="inferred from homology"/>
<evidence type="ECO:0000256" key="4">
    <source>
        <dbReference type="ARBA" id="ARBA00022516"/>
    </source>
</evidence>
<evidence type="ECO:0000256" key="8">
    <source>
        <dbReference type="ARBA" id="ARBA00022840"/>
    </source>
</evidence>
<dbReference type="InterPro" id="IPR006203">
    <property type="entry name" value="GHMP_knse_ATP-bd_CS"/>
</dbReference>
<dbReference type="InParanoid" id="G8ZPF7"/>
<organism evidence="15 16">
    <name type="scientific">Torulaspora delbrueckii</name>
    <name type="common">Yeast</name>
    <name type="synonym">Candida colliculosa</name>
    <dbReference type="NCBI Taxonomy" id="4950"/>
    <lineage>
        <taxon>Eukaryota</taxon>
        <taxon>Fungi</taxon>
        <taxon>Dikarya</taxon>
        <taxon>Ascomycota</taxon>
        <taxon>Saccharomycotina</taxon>
        <taxon>Saccharomycetes</taxon>
        <taxon>Saccharomycetales</taxon>
        <taxon>Saccharomycetaceae</taxon>
        <taxon>Torulaspora</taxon>
    </lineage>
</organism>
<dbReference type="InterPro" id="IPR020568">
    <property type="entry name" value="Ribosomal_Su5_D2-typ_SF"/>
</dbReference>
<accession>G8ZPF7</accession>
<dbReference type="GO" id="GO:0005777">
    <property type="term" value="C:peroxisome"/>
    <property type="evidence" value="ECO:0007669"/>
    <property type="project" value="TreeGrafter"/>
</dbReference>
<evidence type="ECO:0000256" key="5">
    <source>
        <dbReference type="ARBA" id="ARBA00022679"/>
    </source>
</evidence>
<keyword evidence="8" id="KW-0067">ATP-binding</keyword>
<dbReference type="PIRSF" id="PIRSF017288">
    <property type="entry name" value="PMK_GHMP_euk"/>
    <property type="match status" value="1"/>
</dbReference>
<keyword evidence="6" id="KW-0547">Nucleotide-binding</keyword>
<protein>
    <recommendedName>
        <fullName evidence="3 13">Phosphomevalonate kinase</fullName>
        <ecNumber evidence="3 13">2.7.4.2</ecNumber>
    </recommendedName>
</protein>
<dbReference type="GO" id="GO:0005524">
    <property type="term" value="F:ATP binding"/>
    <property type="evidence" value="ECO:0007669"/>
    <property type="project" value="UniProtKB-UniRule"/>
</dbReference>
<keyword evidence="10 13" id="KW-0443">Lipid metabolism</keyword>
<name>G8ZPF7_TORDE</name>
<dbReference type="GO" id="GO:0004631">
    <property type="term" value="F:phosphomevalonate kinase activity"/>
    <property type="evidence" value="ECO:0007669"/>
    <property type="project" value="UniProtKB-UniRule"/>
</dbReference>
<evidence type="ECO:0000256" key="12">
    <source>
        <dbReference type="ARBA" id="ARBA00029326"/>
    </source>
</evidence>
<dbReference type="OrthoDB" id="10262935at2759"/>
<keyword evidence="11 13" id="KW-0753">Steroid metabolism</keyword>
<feature type="domain" description="GHMP kinase N-terminal" evidence="14">
    <location>
        <begin position="140"/>
        <end position="210"/>
    </location>
</feature>
<evidence type="ECO:0000313" key="16">
    <source>
        <dbReference type="Proteomes" id="UP000005627"/>
    </source>
</evidence>
<evidence type="ECO:0000256" key="1">
    <source>
        <dbReference type="ARBA" id="ARBA00005017"/>
    </source>
</evidence>
<keyword evidence="5 13" id="KW-0808">Transferase</keyword>
<dbReference type="NCBIfam" id="TIGR01219">
    <property type="entry name" value="Pmev_kin_ERG8"/>
    <property type="match status" value="1"/>
</dbReference>
<keyword evidence="4 13" id="KW-0444">Lipid biosynthesis</keyword>
<evidence type="ECO:0000259" key="14">
    <source>
        <dbReference type="Pfam" id="PF00288"/>
    </source>
</evidence>
<dbReference type="HOGENOM" id="CLU_022059_1_0_1"/>
<evidence type="ECO:0000256" key="2">
    <source>
        <dbReference type="ARBA" id="ARBA00006495"/>
    </source>
</evidence>
<dbReference type="FunFam" id="3.30.230.10:FF:000101">
    <property type="entry name" value="Phosphomevalonate kinase"/>
    <property type="match status" value="1"/>
</dbReference>
<keyword evidence="9 13" id="KW-0752">Steroid biosynthesis</keyword>
<dbReference type="EC" id="2.7.4.2" evidence="3 13"/>
<evidence type="ECO:0000256" key="10">
    <source>
        <dbReference type="ARBA" id="ARBA00023098"/>
    </source>
</evidence>
<dbReference type="GO" id="GO:0031388">
    <property type="term" value="P:organic acid phosphorylation"/>
    <property type="evidence" value="ECO:0007669"/>
    <property type="project" value="EnsemblFungi"/>
</dbReference>
<evidence type="ECO:0000256" key="6">
    <source>
        <dbReference type="ARBA" id="ARBA00022741"/>
    </source>
</evidence>
<gene>
    <name evidence="15" type="primary">TDEL0B03720</name>
    <name evidence="15" type="ORF">TDEL_0B03720</name>
</gene>
<evidence type="ECO:0000256" key="9">
    <source>
        <dbReference type="ARBA" id="ARBA00022955"/>
    </source>
</evidence>
<dbReference type="eggNOG" id="KOG4519">
    <property type="taxonomic scope" value="Eukaryota"/>
</dbReference>
<dbReference type="GeneID" id="11504580"/>
<dbReference type="InterPro" id="IPR036554">
    <property type="entry name" value="GHMP_kinase_C_sf"/>
</dbReference>
<dbReference type="EMBL" id="HE616743">
    <property type="protein sequence ID" value="CCE90501.1"/>
    <property type="molecule type" value="Genomic_DNA"/>
</dbReference>
<dbReference type="RefSeq" id="XP_003679712.1">
    <property type="nucleotide sequence ID" value="XM_003679664.1"/>
</dbReference>
<dbReference type="Proteomes" id="UP000005627">
    <property type="component" value="Chromosome 2"/>
</dbReference>
<keyword evidence="16" id="KW-1185">Reference proteome</keyword>
<comment type="similarity">
    <text evidence="2 13">Belongs to the GHMP kinase family. Mevalonate kinase subfamily.</text>
</comment>
<dbReference type="SUPFAM" id="SSF55060">
    <property type="entry name" value="GHMP Kinase, C-terminal domain"/>
    <property type="match status" value="1"/>
</dbReference>
<dbReference type="GO" id="GO:0019287">
    <property type="term" value="P:isopentenyl diphosphate biosynthetic process, mevalonate pathway"/>
    <property type="evidence" value="ECO:0007669"/>
    <property type="project" value="UniProtKB-UniRule"/>
</dbReference>
<dbReference type="STRING" id="1076872.G8ZPF7"/>
<dbReference type="AlphaFoldDB" id="G8ZPF7"/>
<dbReference type="InterPro" id="IPR014721">
    <property type="entry name" value="Ribsml_uS5_D2-typ_fold_subgr"/>
</dbReference>
<dbReference type="UniPathway" id="UPA00057">
    <property type="reaction ID" value="UER00099"/>
</dbReference>
<dbReference type="PROSITE" id="PS00627">
    <property type="entry name" value="GHMP_KINASES_ATP"/>
    <property type="match status" value="1"/>
</dbReference>
<dbReference type="Gene3D" id="3.30.230.10">
    <property type="match status" value="1"/>
</dbReference>
<sequence>MEQVRAFSAPGKALLVGGYLVLNPKYKSYVVALSARMHAVVSKCKSKNGGTRVTVTSIQFNNDRWSYDVVEQNGYSVNSIDGKRNPFIEMVIFNVISYYRPSLTEGLEIKIDVFSDSGYHSQAGSTIKRNVFKEFSYHPSSISEVPKTGLGSSAGLATVVTAALSSVFKQNLSVNNDQDLAIIHNLAQVGHCQAQGKVGSGFDVAAATFGSIIYQRFSPEIITSLPEHSAGSVYQDELKRLVDDVDWMITRDRVRLPDQLRLVMGDVNSGSETTKLVAKVNAWYNSNLPRSFEIYEDMNAHNLEFINALTELNHLSTSDPHTYQKIIDAIGKGEFSQIEQVTELAEVTHSVRHIRQAFRLITKESGADIEPPVQTELLDACMQLKGVLTAMIPGAGGYDAISLITTDKVTPATQTEGDERFKNVTWLDMSQADIGVIEENPEHYQNLQ</sequence>
<evidence type="ECO:0000256" key="3">
    <source>
        <dbReference type="ARBA" id="ARBA00012958"/>
    </source>
</evidence>
<dbReference type="PANTHER" id="PTHR31814">
    <property type="match status" value="1"/>
</dbReference>
<dbReference type="InterPro" id="IPR035102">
    <property type="entry name" value="Phosphomevalonate_kinase"/>
</dbReference>
<dbReference type="GO" id="GO:0006696">
    <property type="term" value="P:ergosterol biosynthetic process"/>
    <property type="evidence" value="ECO:0007669"/>
    <property type="project" value="EnsemblFungi"/>
</dbReference>
<dbReference type="InterPro" id="IPR016005">
    <property type="entry name" value="Erg8"/>
</dbReference>
<comment type="catalytic activity">
    <reaction evidence="12">
        <text>(R)-5-phosphomevalonate + ATP = (R)-5-diphosphomevalonate + ADP</text>
        <dbReference type="Rhea" id="RHEA:16341"/>
        <dbReference type="ChEBI" id="CHEBI:30616"/>
        <dbReference type="ChEBI" id="CHEBI:57557"/>
        <dbReference type="ChEBI" id="CHEBI:58146"/>
        <dbReference type="ChEBI" id="CHEBI:456216"/>
        <dbReference type="EC" id="2.7.4.2"/>
    </reaction>
    <physiologicalReaction direction="left-to-right" evidence="12">
        <dbReference type="Rhea" id="RHEA:16342"/>
    </physiologicalReaction>
</comment>
<evidence type="ECO:0000313" key="15">
    <source>
        <dbReference type="EMBL" id="CCE90501.1"/>
    </source>
</evidence>
<reference evidence="15 16" key="1">
    <citation type="journal article" date="2011" name="Proc. Natl. Acad. Sci. U.S.A.">
        <title>Evolutionary erosion of yeast sex chromosomes by mating-type switching accidents.</title>
        <authorList>
            <person name="Gordon J.L."/>
            <person name="Armisen D."/>
            <person name="Proux-Wera E."/>
            <person name="Oheigeartaigh S.S."/>
            <person name="Byrne K.P."/>
            <person name="Wolfe K.H."/>
        </authorList>
    </citation>
    <scope>NUCLEOTIDE SEQUENCE [LARGE SCALE GENOMIC DNA]</scope>
    <source>
        <strain evidence="16">ATCC 10662 / CBS 1146 / NBRC 0425 / NCYC 2629 / NRRL Y-866</strain>
    </source>
</reference>